<evidence type="ECO:0000256" key="2">
    <source>
        <dbReference type="ARBA" id="ARBA00022670"/>
    </source>
</evidence>
<dbReference type="Proteomes" id="UP000434957">
    <property type="component" value="Unassembled WGS sequence"/>
</dbReference>
<reference evidence="6 8" key="1">
    <citation type="submission" date="2018-09" db="EMBL/GenBank/DDBJ databases">
        <title>Genomic investigation of the strawberry pathogen Phytophthora fragariae indicates pathogenicity is determined by transcriptional variation in three key races.</title>
        <authorList>
            <person name="Adams T.M."/>
            <person name="Armitage A.D."/>
            <person name="Sobczyk M.K."/>
            <person name="Bates H.J."/>
            <person name="Dunwell J.M."/>
            <person name="Nellist C.F."/>
            <person name="Harrison R.J."/>
        </authorList>
    </citation>
    <scope>NUCLEOTIDE SEQUENCE [LARGE SCALE GENOMIC DNA]</scope>
    <source>
        <strain evidence="6 8">SCRP249</strain>
        <strain evidence="7 9">SCRP333</strain>
    </source>
</reference>
<comment type="caution">
    <text evidence="6">The sequence shown here is derived from an EMBL/GenBank/DDBJ whole genome shotgun (WGS) entry which is preliminary data.</text>
</comment>
<organism evidence="6 8">
    <name type="scientific">Phytophthora rubi</name>
    <dbReference type="NCBI Taxonomy" id="129364"/>
    <lineage>
        <taxon>Eukaryota</taxon>
        <taxon>Sar</taxon>
        <taxon>Stramenopiles</taxon>
        <taxon>Oomycota</taxon>
        <taxon>Peronosporomycetes</taxon>
        <taxon>Peronosporales</taxon>
        <taxon>Peronosporaceae</taxon>
        <taxon>Phytophthora</taxon>
    </lineage>
</organism>
<dbReference type="Pfam" id="PF21056">
    <property type="entry name" value="ZSWIM1-3_RNaseH-like"/>
    <property type="match status" value="1"/>
</dbReference>
<evidence type="ECO:0000256" key="4">
    <source>
        <dbReference type="SAM" id="MobiDB-lite"/>
    </source>
</evidence>
<protein>
    <recommendedName>
        <fullName evidence="5">Ubiquitin-like protease family profile domain-containing protein</fullName>
    </recommendedName>
</protein>
<evidence type="ECO:0000313" key="6">
    <source>
        <dbReference type="EMBL" id="KAE9010869.1"/>
    </source>
</evidence>
<dbReference type="GO" id="GO:0008234">
    <property type="term" value="F:cysteine-type peptidase activity"/>
    <property type="evidence" value="ECO:0007669"/>
    <property type="project" value="InterPro"/>
</dbReference>
<feature type="region of interest" description="Disordered" evidence="4">
    <location>
        <begin position="1"/>
        <end position="75"/>
    </location>
</feature>
<dbReference type="InterPro" id="IPR052579">
    <property type="entry name" value="Zinc_finger_SWIM"/>
</dbReference>
<evidence type="ECO:0000256" key="3">
    <source>
        <dbReference type="ARBA" id="ARBA00022801"/>
    </source>
</evidence>
<name>A0A6A3KVM0_9STRA</name>
<dbReference type="GO" id="GO:0006508">
    <property type="term" value="P:proteolysis"/>
    <property type="evidence" value="ECO:0007669"/>
    <property type="project" value="UniProtKB-KW"/>
</dbReference>
<keyword evidence="3" id="KW-0378">Hydrolase</keyword>
<dbReference type="PANTHER" id="PTHR31569">
    <property type="entry name" value="SWIM-TYPE DOMAIN-CONTAINING PROTEIN"/>
    <property type="match status" value="1"/>
</dbReference>
<dbReference type="PROSITE" id="PS50600">
    <property type="entry name" value="ULP_PROTEASE"/>
    <property type="match status" value="1"/>
</dbReference>
<feature type="compositionally biased region" description="Basic and acidic residues" evidence="4">
    <location>
        <begin position="8"/>
        <end position="17"/>
    </location>
</feature>
<feature type="compositionally biased region" description="Polar residues" evidence="4">
    <location>
        <begin position="57"/>
        <end position="66"/>
    </location>
</feature>
<dbReference type="Proteomes" id="UP000429607">
    <property type="component" value="Unassembled WGS sequence"/>
</dbReference>
<evidence type="ECO:0000259" key="5">
    <source>
        <dbReference type="PROSITE" id="PS50600"/>
    </source>
</evidence>
<dbReference type="EMBL" id="QXFT01001091">
    <property type="protein sequence ID" value="KAE9329234.1"/>
    <property type="molecule type" value="Genomic_DNA"/>
</dbReference>
<comment type="similarity">
    <text evidence="1">Belongs to the peptidase C48 family.</text>
</comment>
<evidence type="ECO:0000256" key="1">
    <source>
        <dbReference type="ARBA" id="ARBA00005234"/>
    </source>
</evidence>
<feature type="compositionally biased region" description="Basic and acidic residues" evidence="4">
    <location>
        <begin position="25"/>
        <end position="34"/>
    </location>
</feature>
<evidence type="ECO:0000313" key="8">
    <source>
        <dbReference type="Proteomes" id="UP000429607"/>
    </source>
</evidence>
<dbReference type="InterPro" id="IPR003653">
    <property type="entry name" value="Peptidase_C48_C"/>
</dbReference>
<evidence type="ECO:0000313" key="9">
    <source>
        <dbReference type="Proteomes" id="UP000434957"/>
    </source>
</evidence>
<gene>
    <name evidence="6" type="ORF">PR001_g16057</name>
    <name evidence="7" type="ORF">PR003_g15604</name>
</gene>
<dbReference type="PANTHER" id="PTHR31569:SF4">
    <property type="entry name" value="SWIM-TYPE DOMAIN-CONTAINING PROTEIN"/>
    <property type="match status" value="1"/>
</dbReference>
<feature type="domain" description="Ubiquitin-like protease family profile" evidence="5">
    <location>
        <begin position="198"/>
        <end position="349"/>
    </location>
</feature>
<evidence type="ECO:0000313" key="7">
    <source>
        <dbReference type="EMBL" id="KAE9329234.1"/>
    </source>
</evidence>
<dbReference type="Pfam" id="PF02902">
    <property type="entry name" value="Peptidase_C48"/>
    <property type="match status" value="1"/>
</dbReference>
<dbReference type="InterPro" id="IPR048324">
    <property type="entry name" value="ZSWIM1-3_RNaseH-like"/>
</dbReference>
<accession>A0A6A3KVM0</accession>
<dbReference type="InterPro" id="IPR038765">
    <property type="entry name" value="Papain-like_cys_pep_sf"/>
</dbReference>
<sequence length="441" mass="49877">MQVPGTARQEDSYEHVGEGGSAVEDSDRQHKAEGAKALASPDDEGEVDADESKNSEVQEAGDTTTRSARDGSEGECRATVVARSKFCIFKIRKASDVDNMVSSRQSAITTTNDHDATATEVARFNAADAENVSTVTENESGTVGVISLSTAHMRRMFSRFPEVLLVDVSHKTHRHDYQLLTFMVMNQFGKGSVVQHSLMECSSDWHMLQAIEHFKRANPDGMKVLRVIVVDKDLDEIRVLQHAFPEVRVLICQFHVIKWLKDISYMETVMIPVIFENSHWCALIVKTAERRIYYYDSLMQGAFSGPLREIANSIRRLKLHHFDVSALTNPCQKDAYNCGVFVCWVFIRHVVDDASRLFAAHNMNACRFELFYYILTGKMNVLRERTPVSVRRSLNVVLYNINESTGTIGITADKETYKGHVNLVVYMMELQATVWTRRCCQ</sequence>
<keyword evidence="9" id="KW-1185">Reference proteome</keyword>
<dbReference type="AlphaFoldDB" id="A0A6A3KVM0"/>
<dbReference type="Gene3D" id="3.40.395.10">
    <property type="entry name" value="Adenoviral Proteinase, Chain A"/>
    <property type="match status" value="1"/>
</dbReference>
<dbReference type="SUPFAM" id="SSF54001">
    <property type="entry name" value="Cysteine proteinases"/>
    <property type="match status" value="1"/>
</dbReference>
<keyword evidence="2" id="KW-0645">Protease</keyword>
<proteinExistence type="inferred from homology"/>
<dbReference type="EMBL" id="QXFV01001245">
    <property type="protein sequence ID" value="KAE9010869.1"/>
    <property type="molecule type" value="Genomic_DNA"/>
</dbReference>